<organism evidence="2 3">
    <name type="scientific">Denitrovibrio acetiphilus (strain DSM 12809 / NBRC 114555 / N2460)</name>
    <dbReference type="NCBI Taxonomy" id="522772"/>
    <lineage>
        <taxon>Bacteria</taxon>
        <taxon>Pseudomonadati</taxon>
        <taxon>Deferribacterota</taxon>
        <taxon>Deferribacteres</taxon>
        <taxon>Deferribacterales</taxon>
        <taxon>Geovibrionaceae</taxon>
        <taxon>Denitrovibrio</taxon>
    </lineage>
</organism>
<dbReference type="EMBL" id="CP001968">
    <property type="protein sequence ID" value="ADD67878.1"/>
    <property type="molecule type" value="Genomic_DNA"/>
</dbReference>
<feature type="compositionally biased region" description="Acidic residues" evidence="1">
    <location>
        <begin position="127"/>
        <end position="144"/>
    </location>
</feature>
<dbReference type="STRING" id="522772.Dacet_1106"/>
<evidence type="ECO:0000256" key="1">
    <source>
        <dbReference type="SAM" id="MobiDB-lite"/>
    </source>
</evidence>
<accession>D4H779</accession>
<evidence type="ECO:0000313" key="3">
    <source>
        <dbReference type="Proteomes" id="UP000002012"/>
    </source>
</evidence>
<feature type="region of interest" description="Disordered" evidence="1">
    <location>
        <begin position="115"/>
        <end position="144"/>
    </location>
</feature>
<proteinExistence type="predicted"/>
<reference evidence="2 3" key="1">
    <citation type="journal article" date="2010" name="Stand. Genomic Sci.">
        <title>Complete genome sequence of Denitrovibrio acetiphilus type strain (N2460).</title>
        <authorList>
            <person name="Kiss H."/>
            <person name="Lang E."/>
            <person name="Lapidus A."/>
            <person name="Copeland A."/>
            <person name="Nolan M."/>
            <person name="Glavina Del Rio T."/>
            <person name="Chen F."/>
            <person name="Lucas S."/>
            <person name="Tice H."/>
            <person name="Cheng J.F."/>
            <person name="Han C."/>
            <person name="Goodwin L."/>
            <person name="Pitluck S."/>
            <person name="Liolios K."/>
            <person name="Pati A."/>
            <person name="Ivanova N."/>
            <person name="Mavromatis K."/>
            <person name="Chen A."/>
            <person name="Palaniappan K."/>
            <person name="Land M."/>
            <person name="Hauser L."/>
            <person name="Chang Y.J."/>
            <person name="Jeffries C.D."/>
            <person name="Detter J.C."/>
            <person name="Brettin T."/>
            <person name="Spring S."/>
            <person name="Rohde M."/>
            <person name="Goker M."/>
            <person name="Woyke T."/>
            <person name="Bristow J."/>
            <person name="Eisen J.A."/>
            <person name="Markowitz V."/>
            <person name="Hugenholtz P."/>
            <person name="Kyrpides N.C."/>
            <person name="Klenk H.P."/>
        </authorList>
    </citation>
    <scope>NUCLEOTIDE SEQUENCE [LARGE SCALE GENOMIC DNA]</scope>
    <source>
        <strain evidence="3">DSM 12809 / NBRC 114555 / N2460</strain>
    </source>
</reference>
<dbReference type="Proteomes" id="UP000002012">
    <property type="component" value="Chromosome"/>
</dbReference>
<name>D4H779_DENA2</name>
<dbReference type="RefSeq" id="WP_013010402.1">
    <property type="nucleotide sequence ID" value="NC_013943.1"/>
</dbReference>
<keyword evidence="3" id="KW-1185">Reference proteome</keyword>
<feature type="region of interest" description="Disordered" evidence="1">
    <location>
        <begin position="67"/>
        <end position="86"/>
    </location>
</feature>
<dbReference type="InParanoid" id="D4H779"/>
<dbReference type="AlphaFoldDB" id="D4H779"/>
<dbReference type="PaxDb" id="522772-Dacet_1106"/>
<dbReference type="HOGENOM" id="CLU_1793339_0_0_0"/>
<dbReference type="KEGG" id="dap:Dacet_1106"/>
<gene>
    <name evidence="2" type="ordered locus">Dacet_1106</name>
</gene>
<protein>
    <submittedName>
        <fullName evidence="2">Uncharacterized protein</fullName>
    </submittedName>
</protein>
<sequence>MYITTNYNASAYSELVESTSAKQKSLVDYLTDDDSSSKSSFDSVSLSAETYAAIKENNPDLLTALGYDQDADSSETTSTSSSSSLLDKVQLSAEAYAVLKETNPEVLEALGYDLSADETVSAKDEKETDAEESSSDDSDTEESA</sequence>
<evidence type="ECO:0000313" key="2">
    <source>
        <dbReference type="EMBL" id="ADD67878.1"/>
    </source>
</evidence>
<feature type="compositionally biased region" description="Low complexity" evidence="1">
    <location>
        <begin position="74"/>
        <end position="84"/>
    </location>
</feature>